<evidence type="ECO:0000256" key="3">
    <source>
        <dbReference type="ARBA" id="ARBA00022552"/>
    </source>
</evidence>
<dbReference type="PROSITE" id="PS01306">
    <property type="entry name" value="UPF0054"/>
    <property type="match status" value="1"/>
</dbReference>
<comment type="similarity">
    <text evidence="1 9">Belongs to the endoribonuclease YbeY family.</text>
</comment>
<accession>A0A1H2V401</accession>
<keyword evidence="8 9" id="KW-0862">Zinc</keyword>
<evidence type="ECO:0000256" key="7">
    <source>
        <dbReference type="ARBA" id="ARBA00022801"/>
    </source>
</evidence>
<evidence type="ECO:0000256" key="5">
    <source>
        <dbReference type="ARBA" id="ARBA00022723"/>
    </source>
</evidence>
<evidence type="ECO:0000256" key="1">
    <source>
        <dbReference type="ARBA" id="ARBA00010875"/>
    </source>
</evidence>
<comment type="subcellular location">
    <subcellularLocation>
        <location evidence="9">Cytoplasm</location>
    </subcellularLocation>
</comment>
<dbReference type="InterPro" id="IPR020549">
    <property type="entry name" value="YbeY_CS"/>
</dbReference>
<proteinExistence type="inferred from homology"/>
<dbReference type="PANTHER" id="PTHR46986">
    <property type="entry name" value="ENDORIBONUCLEASE YBEY, CHLOROPLASTIC"/>
    <property type="match status" value="1"/>
</dbReference>
<keyword evidence="4 9" id="KW-0540">Nuclease</keyword>
<feature type="binding site" evidence="9">
    <location>
        <position position="125"/>
    </location>
    <ligand>
        <name>Zn(2+)</name>
        <dbReference type="ChEBI" id="CHEBI:29105"/>
        <note>catalytic</note>
    </ligand>
</feature>
<sequence>MIVTLENNQTEIAIPEELEETLKKAMDIVARKENLTDNTEVDITIVNNEEIHTLNREYRGIDRPTDVLSFALDEGDEEPEVEDGEAEHLLGDVIISAPRAVEQGEEFGHGLTREMTYLAVHGMLHLLGYDHMEEADKRVMRAREEEILRELDLAEEKYGG</sequence>
<dbReference type="InterPro" id="IPR023091">
    <property type="entry name" value="MetalPrtase_cat_dom_sf_prd"/>
</dbReference>
<dbReference type="Gene3D" id="3.40.390.30">
    <property type="entry name" value="Metalloproteases ('zincins'), catalytic domain"/>
    <property type="match status" value="1"/>
</dbReference>
<dbReference type="InterPro" id="IPR002036">
    <property type="entry name" value="YbeY"/>
</dbReference>
<keyword evidence="7 9" id="KW-0378">Hydrolase</keyword>
<dbReference type="RefSeq" id="WP_074704937.1">
    <property type="nucleotide sequence ID" value="NZ_FNOP01000003.1"/>
</dbReference>
<organism evidence="10 11">
    <name type="scientific">Acidaminococcus fermentans</name>
    <dbReference type="NCBI Taxonomy" id="905"/>
    <lineage>
        <taxon>Bacteria</taxon>
        <taxon>Bacillati</taxon>
        <taxon>Bacillota</taxon>
        <taxon>Negativicutes</taxon>
        <taxon>Acidaminococcales</taxon>
        <taxon>Acidaminococcaceae</taxon>
        <taxon>Acidaminococcus</taxon>
    </lineage>
</organism>
<keyword evidence="5 9" id="KW-0479">Metal-binding</keyword>
<dbReference type="AlphaFoldDB" id="A0A1H2V401"/>
<comment type="cofactor">
    <cofactor evidence="9">
        <name>Zn(2+)</name>
        <dbReference type="ChEBI" id="CHEBI:29105"/>
    </cofactor>
    <text evidence="9">Binds 1 zinc ion.</text>
</comment>
<keyword evidence="9" id="KW-0963">Cytoplasm</keyword>
<evidence type="ECO:0000256" key="2">
    <source>
        <dbReference type="ARBA" id="ARBA00022517"/>
    </source>
</evidence>
<dbReference type="GO" id="GO:0006364">
    <property type="term" value="P:rRNA processing"/>
    <property type="evidence" value="ECO:0007669"/>
    <property type="project" value="UniProtKB-UniRule"/>
</dbReference>
<protein>
    <recommendedName>
        <fullName evidence="9">Endoribonuclease YbeY</fullName>
        <ecNumber evidence="9">3.1.-.-</ecNumber>
    </recommendedName>
</protein>
<evidence type="ECO:0000313" key="11">
    <source>
        <dbReference type="Proteomes" id="UP000182379"/>
    </source>
</evidence>
<comment type="caution">
    <text evidence="10">The sequence shown here is derived from an EMBL/GenBank/DDBJ whole genome shotgun (WGS) entry which is preliminary data.</text>
</comment>
<dbReference type="GO" id="GO:0005737">
    <property type="term" value="C:cytoplasm"/>
    <property type="evidence" value="ECO:0007669"/>
    <property type="project" value="UniProtKB-SubCell"/>
</dbReference>
<dbReference type="SUPFAM" id="SSF55486">
    <property type="entry name" value="Metalloproteases ('zincins'), catalytic domain"/>
    <property type="match status" value="1"/>
</dbReference>
<dbReference type="PANTHER" id="PTHR46986:SF1">
    <property type="entry name" value="ENDORIBONUCLEASE YBEY, CHLOROPLASTIC"/>
    <property type="match status" value="1"/>
</dbReference>
<dbReference type="EMBL" id="FNOP01000003">
    <property type="protein sequence ID" value="SDW63082.1"/>
    <property type="molecule type" value="Genomic_DNA"/>
</dbReference>
<evidence type="ECO:0000256" key="8">
    <source>
        <dbReference type="ARBA" id="ARBA00022833"/>
    </source>
</evidence>
<keyword evidence="6 9" id="KW-0255">Endonuclease</keyword>
<feature type="binding site" evidence="9">
    <location>
        <position position="121"/>
    </location>
    <ligand>
        <name>Zn(2+)</name>
        <dbReference type="ChEBI" id="CHEBI:29105"/>
        <note>catalytic</note>
    </ligand>
</feature>
<keyword evidence="3 9" id="KW-0698">rRNA processing</keyword>
<reference evidence="10 11" key="1">
    <citation type="submission" date="2016-10" db="EMBL/GenBank/DDBJ databases">
        <authorList>
            <person name="Varghese N."/>
            <person name="Submissions S."/>
        </authorList>
    </citation>
    <scope>NUCLEOTIDE SEQUENCE [LARGE SCALE GENOMIC DNA]</scope>
    <source>
        <strain evidence="10 11">WCC6</strain>
    </source>
</reference>
<evidence type="ECO:0000256" key="4">
    <source>
        <dbReference type="ARBA" id="ARBA00022722"/>
    </source>
</evidence>
<dbReference type="EC" id="3.1.-.-" evidence="9"/>
<gene>
    <name evidence="9" type="primary">ybeY</name>
    <name evidence="10" type="ORF">SAMN05216495_103143</name>
</gene>
<name>A0A1H2V401_ACIFE</name>
<dbReference type="GO" id="GO:0004222">
    <property type="term" value="F:metalloendopeptidase activity"/>
    <property type="evidence" value="ECO:0007669"/>
    <property type="project" value="InterPro"/>
</dbReference>
<keyword evidence="2 9" id="KW-0690">Ribosome biogenesis</keyword>
<dbReference type="Pfam" id="PF02130">
    <property type="entry name" value="YbeY"/>
    <property type="match status" value="1"/>
</dbReference>
<dbReference type="HAMAP" id="MF_00009">
    <property type="entry name" value="Endoribonucl_YbeY"/>
    <property type="match status" value="1"/>
</dbReference>
<comment type="function">
    <text evidence="9">Single strand-specific metallo-endoribonuclease involved in late-stage 70S ribosome quality control and in maturation of the 3' terminus of the 16S rRNA.</text>
</comment>
<evidence type="ECO:0000313" key="10">
    <source>
        <dbReference type="EMBL" id="SDW63082.1"/>
    </source>
</evidence>
<dbReference type="GO" id="GO:0004521">
    <property type="term" value="F:RNA endonuclease activity"/>
    <property type="evidence" value="ECO:0007669"/>
    <property type="project" value="UniProtKB-UniRule"/>
</dbReference>
<evidence type="ECO:0000256" key="9">
    <source>
        <dbReference type="HAMAP-Rule" id="MF_00009"/>
    </source>
</evidence>
<dbReference type="NCBIfam" id="TIGR00043">
    <property type="entry name" value="rRNA maturation RNase YbeY"/>
    <property type="match status" value="1"/>
</dbReference>
<evidence type="ECO:0000256" key="6">
    <source>
        <dbReference type="ARBA" id="ARBA00022759"/>
    </source>
</evidence>
<feature type="binding site" evidence="9">
    <location>
        <position position="131"/>
    </location>
    <ligand>
        <name>Zn(2+)</name>
        <dbReference type="ChEBI" id="CHEBI:29105"/>
        <note>catalytic</note>
    </ligand>
</feature>
<dbReference type="GO" id="GO:0008270">
    <property type="term" value="F:zinc ion binding"/>
    <property type="evidence" value="ECO:0007669"/>
    <property type="project" value="UniProtKB-UniRule"/>
</dbReference>
<dbReference type="Proteomes" id="UP000182379">
    <property type="component" value="Unassembled WGS sequence"/>
</dbReference>